<name>A0ABY8WVK7_9BACT</name>
<organism evidence="1 2">
    <name type="scientific">Candidatus Southlakia epibionticum</name>
    <dbReference type="NCBI Taxonomy" id="3043284"/>
    <lineage>
        <taxon>Bacteria</taxon>
        <taxon>Candidatus Saccharimonadota</taxon>
        <taxon>Candidatus Saccharimonadia</taxon>
        <taxon>Candidatus Saccharimonadales</taxon>
        <taxon>Candidatus Saccharimonadaceae</taxon>
        <taxon>Candidatus Southlakia</taxon>
    </lineage>
</organism>
<evidence type="ECO:0000313" key="1">
    <source>
        <dbReference type="EMBL" id="WIO46031.1"/>
    </source>
</evidence>
<dbReference type="RefSeq" id="WP_376754389.1">
    <property type="nucleotide sequence ID" value="NZ_CP124550.1"/>
</dbReference>
<accession>A0ABY8WVK7</accession>
<evidence type="ECO:0000313" key="2">
    <source>
        <dbReference type="Proteomes" id="UP001177295"/>
    </source>
</evidence>
<protein>
    <submittedName>
        <fullName evidence="1">DUF1330 domain-containing protein</fullName>
    </submittedName>
</protein>
<reference evidence="1 2" key="1">
    <citation type="journal article" date="2023" name="Cell">
        <title>Genetic manipulation of Patescibacteria provides mechanistic insights into microbial dark matter and the epibiotic lifestyle.</title>
        <authorList>
            <person name="Wang Y."/>
            <person name="Gallagher L.A."/>
            <person name="Andrade P.A."/>
            <person name="Liu A."/>
            <person name="Humphreys I.R."/>
            <person name="Turkarslan S."/>
            <person name="Cutler K.J."/>
            <person name="Arrieta-Ortiz M.L."/>
            <person name="Li Y."/>
            <person name="Radey M.C."/>
            <person name="McLean J.S."/>
            <person name="Cong Q."/>
            <person name="Baker D."/>
            <person name="Baliga N.S."/>
            <person name="Peterson S.B."/>
            <person name="Mougous J.D."/>
        </authorList>
    </citation>
    <scope>NUCLEOTIDE SEQUENCE [LARGE SCALE GENOMIC DNA]</scope>
    <source>
        <strain evidence="1 2">ML1</strain>
    </source>
</reference>
<gene>
    <name evidence="1" type="ORF">SEML1_0405</name>
</gene>
<sequence>MIAAKLYTFYDLPFSHDVCHLFEHIVIRRFLLSLRAAGRSRAFIGNVDGNTVESTIFFHAELYSAEDIALFEQSLYAEQSSINQRIVAESLAHIEAELMTVVNVQSDALLMSQLAACQRIVGGATGAHVSADDPLIIAESPKLFDTAVLAIETSDASDEATRSFFCFYPALLDIARDSAFDATAAYPQQNGVFTAYQDGNVVLQRFTVKKPFDCRAAEKRIAHHFHEARVTNEMLELLVRVFKTHPAYTAVPMYFYEKTLTRTTRDELAQSITPQAFHDIAKSARISIQPLPPTK</sequence>
<dbReference type="Proteomes" id="UP001177295">
    <property type="component" value="Chromosome"/>
</dbReference>
<dbReference type="EMBL" id="CP124550">
    <property type="protein sequence ID" value="WIO46031.1"/>
    <property type="molecule type" value="Genomic_DNA"/>
</dbReference>
<proteinExistence type="predicted"/>
<keyword evidence="2" id="KW-1185">Reference proteome</keyword>